<evidence type="ECO:0000313" key="17">
    <source>
        <dbReference type="EMBL" id="RAL66421.1"/>
    </source>
</evidence>
<keyword evidence="10" id="KW-0325">Glycoprotein</keyword>
<comment type="pathway">
    <text evidence="3">Glycan metabolism; cellulose degradation.</text>
</comment>
<evidence type="ECO:0000256" key="14">
    <source>
        <dbReference type="SAM" id="MobiDB-lite"/>
    </source>
</evidence>
<organism evidence="17 18">
    <name type="scientific">Monilinia fructigena</name>
    <dbReference type="NCBI Taxonomy" id="38457"/>
    <lineage>
        <taxon>Eukaryota</taxon>
        <taxon>Fungi</taxon>
        <taxon>Dikarya</taxon>
        <taxon>Ascomycota</taxon>
        <taxon>Pezizomycotina</taxon>
        <taxon>Leotiomycetes</taxon>
        <taxon>Helotiales</taxon>
        <taxon>Sclerotiniaceae</taxon>
        <taxon>Monilinia</taxon>
    </lineage>
</organism>
<dbReference type="Proteomes" id="UP000249056">
    <property type="component" value="Unassembled WGS sequence"/>
</dbReference>
<dbReference type="InterPro" id="IPR050288">
    <property type="entry name" value="Cellulose_deg_GH3"/>
</dbReference>
<protein>
    <recommendedName>
        <fullName evidence="5">beta-glucosidase</fullName>
        <ecNumber evidence="5">3.2.1.21</ecNumber>
    </recommendedName>
</protein>
<comment type="subcellular location">
    <subcellularLocation>
        <location evidence="2">Secreted</location>
    </subcellularLocation>
</comment>
<dbReference type="EC" id="3.2.1.21" evidence="5"/>
<keyword evidence="13" id="KW-0624">Polysaccharide degradation</keyword>
<proteinExistence type="inferred from homology"/>
<accession>A0A395J242</accession>
<evidence type="ECO:0000259" key="16">
    <source>
        <dbReference type="PROSITE" id="PS51164"/>
    </source>
</evidence>
<keyword evidence="9" id="KW-0136">Cellulose degradation</keyword>
<evidence type="ECO:0000256" key="2">
    <source>
        <dbReference type="ARBA" id="ARBA00004613"/>
    </source>
</evidence>
<name>A0A395J242_9HELO</name>
<sequence length="613" mass="63301">MQVLSLVLLALAAPIRAAASDGDWAVAYTKARTALAKLTNANKVALVTGTGWEKGPCVGNTAAISSIGWPAFCLQDGPLGQLGPVAGPLENPCDALKRENLGLMLGFQTVEGMQAAGVQACAKHYLGNEQELNRETLSTNIGDRVNHELYLWPFAEAVKANVASVMCSYNKFNTTYACENQALLTGLLKDELDFQDWTAQHTTVGSANAGMDMSMPGDNFGDNNFLWGTTLLNAVTTGTVPQTRLDDMAVRILAAWYFLGQDINYPVVTGWSSWNGGVGGPNVSSTHNTIAQAVARDGIVLLKNANNALPLKRPTSLALIGQDAIVNPAGANSCTDRGCDTGTLAMVSWGSGTCDFPYLVAPYDAIKVQAAVDGTALTISNTDSTSTGASVASAAATAIVFINSDSGEGYITVEGSVGDRINLDPWHSGNALVSGVAAVNKNTIVVIHSVGPLILESILALPNVIAIVWAGIPGQESGNALVDILYGSVSPSGKLPYTIAKAQSDYGINIASGDDSFTEGASSRDIRLTGTISSTGGSVPNTSSGSTSSSSTNLPSTSTSSTTITTIATSTTSAPAAQQTLYGQCGGIGYTGPTVCASGTCKYSNAYFSQCLP</sequence>
<dbReference type="GO" id="GO:0008422">
    <property type="term" value="F:beta-glucosidase activity"/>
    <property type="evidence" value="ECO:0007669"/>
    <property type="project" value="UniProtKB-EC"/>
</dbReference>
<evidence type="ECO:0000256" key="7">
    <source>
        <dbReference type="ARBA" id="ARBA00022729"/>
    </source>
</evidence>
<dbReference type="Gene3D" id="3.40.50.1700">
    <property type="entry name" value="Glycoside hydrolase family 3 C-terminal domain"/>
    <property type="match status" value="1"/>
</dbReference>
<dbReference type="Pfam" id="PF00734">
    <property type="entry name" value="CBM_1"/>
    <property type="match status" value="1"/>
</dbReference>
<evidence type="ECO:0000256" key="13">
    <source>
        <dbReference type="ARBA" id="ARBA00023326"/>
    </source>
</evidence>
<feature type="compositionally biased region" description="Low complexity" evidence="14">
    <location>
        <begin position="533"/>
        <end position="561"/>
    </location>
</feature>
<dbReference type="Pfam" id="PF00933">
    <property type="entry name" value="Glyco_hydro_3"/>
    <property type="match status" value="1"/>
</dbReference>
<dbReference type="InterPro" id="IPR001764">
    <property type="entry name" value="Glyco_hydro_3_N"/>
</dbReference>
<evidence type="ECO:0000256" key="3">
    <source>
        <dbReference type="ARBA" id="ARBA00004987"/>
    </source>
</evidence>
<dbReference type="SUPFAM" id="SSF51445">
    <property type="entry name" value="(Trans)glycosidases"/>
    <property type="match status" value="1"/>
</dbReference>
<evidence type="ECO:0000256" key="9">
    <source>
        <dbReference type="ARBA" id="ARBA00023001"/>
    </source>
</evidence>
<dbReference type="InterPro" id="IPR017853">
    <property type="entry name" value="GH"/>
</dbReference>
<dbReference type="PANTHER" id="PTHR42715">
    <property type="entry name" value="BETA-GLUCOSIDASE"/>
    <property type="match status" value="1"/>
</dbReference>
<feature type="domain" description="CBM1" evidence="16">
    <location>
        <begin position="577"/>
        <end position="612"/>
    </location>
</feature>
<evidence type="ECO:0000256" key="10">
    <source>
        <dbReference type="ARBA" id="ARBA00023180"/>
    </source>
</evidence>
<keyword evidence="8" id="KW-0378">Hydrolase</keyword>
<dbReference type="Pfam" id="PF01915">
    <property type="entry name" value="Glyco_hydro_3_C"/>
    <property type="match status" value="1"/>
</dbReference>
<comment type="similarity">
    <text evidence="4">Belongs to the glycosyl hydrolase 3 family.</text>
</comment>
<reference evidence="17 18" key="1">
    <citation type="submission" date="2018-06" db="EMBL/GenBank/DDBJ databases">
        <title>Genome Sequence of the Brown Rot Fungal Pathogen Monilinia fructigena.</title>
        <authorList>
            <person name="Landi L."/>
            <person name="De Miccolis Angelini R.M."/>
            <person name="Pollastro S."/>
            <person name="Abate D."/>
            <person name="Faretra F."/>
            <person name="Romanazzi G."/>
        </authorList>
    </citation>
    <scope>NUCLEOTIDE SEQUENCE [LARGE SCALE GENOMIC DNA]</scope>
    <source>
        <strain evidence="17 18">Mfrg269</strain>
    </source>
</reference>
<feature type="region of interest" description="Disordered" evidence="14">
    <location>
        <begin position="530"/>
        <end position="561"/>
    </location>
</feature>
<dbReference type="InterPro" id="IPR036881">
    <property type="entry name" value="Glyco_hydro_3_C_sf"/>
</dbReference>
<dbReference type="InterPro" id="IPR002772">
    <property type="entry name" value="Glyco_hydro_3_C"/>
</dbReference>
<evidence type="ECO:0000256" key="12">
    <source>
        <dbReference type="ARBA" id="ARBA00023295"/>
    </source>
</evidence>
<dbReference type="SMART" id="SM00236">
    <property type="entry name" value="fCBD"/>
    <property type="match status" value="1"/>
</dbReference>
<keyword evidence="7 15" id="KW-0732">Signal</keyword>
<evidence type="ECO:0000256" key="5">
    <source>
        <dbReference type="ARBA" id="ARBA00012744"/>
    </source>
</evidence>
<dbReference type="OrthoDB" id="434at2759"/>
<dbReference type="AlphaFoldDB" id="A0A395J242"/>
<feature type="chain" id="PRO_5017458681" description="beta-glucosidase" evidence="15">
    <location>
        <begin position="20"/>
        <end position="613"/>
    </location>
</feature>
<dbReference type="InterPro" id="IPR036962">
    <property type="entry name" value="Glyco_hydro_3_N_sf"/>
</dbReference>
<evidence type="ECO:0000256" key="11">
    <source>
        <dbReference type="ARBA" id="ARBA00023277"/>
    </source>
</evidence>
<comment type="caution">
    <text evidence="17">The sequence shown here is derived from an EMBL/GenBank/DDBJ whole genome shotgun (WGS) entry which is preliminary data.</text>
</comment>
<dbReference type="InterPro" id="IPR000254">
    <property type="entry name" value="CBD"/>
</dbReference>
<dbReference type="Gene3D" id="3.20.20.300">
    <property type="entry name" value="Glycoside hydrolase, family 3, N-terminal domain"/>
    <property type="match status" value="2"/>
</dbReference>
<comment type="catalytic activity">
    <reaction evidence="1">
        <text>Hydrolysis of terminal, non-reducing beta-D-glucosyl residues with release of beta-D-glucose.</text>
        <dbReference type="EC" id="3.2.1.21"/>
    </reaction>
</comment>
<evidence type="ECO:0000256" key="1">
    <source>
        <dbReference type="ARBA" id="ARBA00000448"/>
    </source>
</evidence>
<dbReference type="GO" id="GO:0030248">
    <property type="term" value="F:cellulose binding"/>
    <property type="evidence" value="ECO:0007669"/>
    <property type="project" value="InterPro"/>
</dbReference>
<dbReference type="GO" id="GO:0030245">
    <property type="term" value="P:cellulose catabolic process"/>
    <property type="evidence" value="ECO:0007669"/>
    <property type="project" value="UniProtKB-KW"/>
</dbReference>
<evidence type="ECO:0000256" key="6">
    <source>
        <dbReference type="ARBA" id="ARBA00022525"/>
    </source>
</evidence>
<evidence type="ECO:0000256" key="15">
    <source>
        <dbReference type="SAM" id="SignalP"/>
    </source>
</evidence>
<dbReference type="EMBL" id="QKRW01000006">
    <property type="protein sequence ID" value="RAL66421.1"/>
    <property type="molecule type" value="Genomic_DNA"/>
</dbReference>
<keyword evidence="11" id="KW-0119">Carbohydrate metabolism</keyword>
<dbReference type="InterPro" id="IPR035971">
    <property type="entry name" value="CBD_sf"/>
</dbReference>
<keyword evidence="6" id="KW-0964">Secreted</keyword>
<dbReference type="SUPFAM" id="SSF52279">
    <property type="entry name" value="Beta-D-glucan exohydrolase, C-terminal domain"/>
    <property type="match status" value="1"/>
</dbReference>
<dbReference type="SUPFAM" id="SSF57180">
    <property type="entry name" value="Cellulose-binding domain"/>
    <property type="match status" value="1"/>
</dbReference>
<evidence type="ECO:0000313" key="18">
    <source>
        <dbReference type="Proteomes" id="UP000249056"/>
    </source>
</evidence>
<gene>
    <name evidence="17" type="ORF">DID88_006112</name>
</gene>
<dbReference type="PROSITE" id="PS51164">
    <property type="entry name" value="CBM1_2"/>
    <property type="match status" value="1"/>
</dbReference>
<feature type="signal peptide" evidence="15">
    <location>
        <begin position="1"/>
        <end position="19"/>
    </location>
</feature>
<keyword evidence="18" id="KW-1185">Reference proteome</keyword>
<dbReference type="PROSITE" id="PS00562">
    <property type="entry name" value="CBM1_1"/>
    <property type="match status" value="1"/>
</dbReference>
<evidence type="ECO:0000256" key="4">
    <source>
        <dbReference type="ARBA" id="ARBA00005336"/>
    </source>
</evidence>
<keyword evidence="12" id="KW-0326">Glycosidase</keyword>
<evidence type="ECO:0000256" key="8">
    <source>
        <dbReference type="ARBA" id="ARBA00022801"/>
    </source>
</evidence>
<dbReference type="PANTHER" id="PTHR42715:SF28">
    <property type="entry name" value="BETA-GLUCOSIDASE L-RELATED"/>
    <property type="match status" value="1"/>
</dbReference>
<dbReference type="GO" id="GO:0005576">
    <property type="term" value="C:extracellular region"/>
    <property type="evidence" value="ECO:0007669"/>
    <property type="project" value="UniProtKB-SubCell"/>
</dbReference>